<dbReference type="PANTHER" id="PTHR22683">
    <property type="entry name" value="SPORULATION PROTEIN RELATED"/>
    <property type="match status" value="1"/>
</dbReference>
<keyword evidence="5" id="KW-0812">Transmembrane</keyword>
<dbReference type="RefSeq" id="WP_004621585.1">
    <property type="nucleotide sequence ID" value="NZ_ACXX02000015.1"/>
</dbReference>
<feature type="region of interest" description="Disordered" evidence="4">
    <location>
        <begin position="493"/>
        <end position="525"/>
    </location>
</feature>
<dbReference type="SMART" id="SM00382">
    <property type="entry name" value="AAA"/>
    <property type="match status" value="1"/>
</dbReference>
<dbReference type="STRING" id="588581.Cpap_0847"/>
<organism evidence="7 8">
    <name type="scientific">Ruminiclostridium papyrosolvens DSM 2782</name>
    <dbReference type="NCBI Taxonomy" id="588581"/>
    <lineage>
        <taxon>Bacteria</taxon>
        <taxon>Bacillati</taxon>
        <taxon>Bacillota</taxon>
        <taxon>Clostridia</taxon>
        <taxon>Eubacteriales</taxon>
        <taxon>Oscillospiraceae</taxon>
        <taxon>Ruminiclostridium</taxon>
    </lineage>
</organism>
<feature type="transmembrane region" description="Helical" evidence="5">
    <location>
        <begin position="44"/>
        <end position="62"/>
    </location>
</feature>
<dbReference type="GO" id="GO:0016020">
    <property type="term" value="C:membrane"/>
    <property type="evidence" value="ECO:0007669"/>
    <property type="project" value="UniProtKB-SubCell"/>
</dbReference>
<reference evidence="7" key="1">
    <citation type="submission" date="2009-07" db="EMBL/GenBank/DDBJ databases">
        <authorList>
            <consortium name="US DOE Joint Genome Institute (JGI-PGF)"/>
            <person name="Lucas S."/>
            <person name="Copeland A."/>
            <person name="Lapidus A."/>
            <person name="Glavina del Rio T."/>
            <person name="Tice H."/>
            <person name="Bruce D."/>
            <person name="Goodwin L."/>
            <person name="Pitluck S."/>
            <person name="Larimer F."/>
            <person name="Land M.L."/>
            <person name="Mouttaki H."/>
            <person name="He Z."/>
            <person name="Zhou J."/>
            <person name="Hemme C.L."/>
        </authorList>
    </citation>
    <scope>NUCLEOTIDE SEQUENCE [LARGE SCALE GENOMIC DNA]</scope>
    <source>
        <strain evidence="7">DSM 2782</strain>
    </source>
</reference>
<dbReference type="GO" id="GO:0005524">
    <property type="term" value="F:ATP binding"/>
    <property type="evidence" value="ECO:0007669"/>
    <property type="project" value="UniProtKB-UniRule"/>
</dbReference>
<evidence type="ECO:0000256" key="4">
    <source>
        <dbReference type="SAM" id="MobiDB-lite"/>
    </source>
</evidence>
<dbReference type="Pfam" id="PF01580">
    <property type="entry name" value="FtsK_SpoIIIE"/>
    <property type="match status" value="1"/>
</dbReference>
<dbReference type="PROSITE" id="PS50901">
    <property type="entry name" value="FTSK"/>
    <property type="match status" value="1"/>
</dbReference>
<dbReference type="InterPro" id="IPR002543">
    <property type="entry name" value="FtsK_dom"/>
</dbReference>
<evidence type="ECO:0000256" key="2">
    <source>
        <dbReference type="ARBA" id="ARBA00022840"/>
    </source>
</evidence>
<keyword evidence="5" id="KW-0472">Membrane</keyword>
<gene>
    <name evidence="7" type="ORF">Cpap_0847</name>
</gene>
<feature type="transmembrane region" description="Helical" evidence="5">
    <location>
        <begin position="12"/>
        <end position="32"/>
    </location>
</feature>
<dbReference type="OrthoDB" id="9807790at2"/>
<dbReference type="PANTHER" id="PTHR22683:SF41">
    <property type="entry name" value="DNA TRANSLOCASE FTSK"/>
    <property type="match status" value="1"/>
</dbReference>
<evidence type="ECO:0000256" key="3">
    <source>
        <dbReference type="PROSITE-ProRule" id="PRU00289"/>
    </source>
</evidence>
<feature type="binding site" evidence="3">
    <location>
        <begin position="242"/>
        <end position="249"/>
    </location>
    <ligand>
        <name>ATP</name>
        <dbReference type="ChEBI" id="CHEBI:30616"/>
    </ligand>
</feature>
<dbReference type="Gene3D" id="3.40.50.300">
    <property type="entry name" value="P-loop containing nucleotide triphosphate hydrolases"/>
    <property type="match status" value="1"/>
</dbReference>
<dbReference type="EMBL" id="ACXX02000015">
    <property type="protein sequence ID" value="EGD46235.1"/>
    <property type="molecule type" value="Genomic_DNA"/>
</dbReference>
<dbReference type="GO" id="GO:0051301">
    <property type="term" value="P:cell division"/>
    <property type="evidence" value="ECO:0007669"/>
    <property type="project" value="UniProtKB-KW"/>
</dbReference>
<dbReference type="eggNOG" id="COG1674">
    <property type="taxonomic scope" value="Bacteria"/>
</dbReference>
<evidence type="ECO:0000256" key="1">
    <source>
        <dbReference type="ARBA" id="ARBA00022741"/>
    </source>
</evidence>
<dbReference type="Proteomes" id="UP000003860">
    <property type="component" value="Unassembled WGS sequence"/>
</dbReference>
<proteinExistence type="predicted"/>
<dbReference type="InterPro" id="IPR027417">
    <property type="entry name" value="P-loop_NTPase"/>
</dbReference>
<keyword evidence="8" id="KW-1185">Reference proteome</keyword>
<dbReference type="SUPFAM" id="SSF52540">
    <property type="entry name" value="P-loop containing nucleoside triphosphate hydrolases"/>
    <property type="match status" value="1"/>
</dbReference>
<reference evidence="7" key="2">
    <citation type="submission" date="2011-01" db="EMBL/GenBank/DDBJ databases">
        <title>The Non-contiguous Finished genome of Clostridium papyrosolvens.</title>
        <authorList>
            <person name="Lucas S."/>
            <person name="Copeland A."/>
            <person name="Lapidus A."/>
            <person name="Cheng J.-F."/>
            <person name="Goodwin L."/>
            <person name="Pitluck S."/>
            <person name="Misra M."/>
            <person name="Chertkov O."/>
            <person name="Detter J.C."/>
            <person name="Han C."/>
            <person name="Tapia R."/>
            <person name="Land M."/>
            <person name="Hauser L."/>
            <person name="Kyrpides N."/>
            <person name="Ivanova N."/>
            <person name="Pagani I."/>
            <person name="Mouttaki H."/>
            <person name="He Z."/>
            <person name="Zhou J."/>
            <person name="Hemme C.L."/>
            <person name="Woyke T."/>
        </authorList>
    </citation>
    <scope>NUCLEOTIDE SEQUENCE [LARGE SCALE GENOMIC DNA]</scope>
    <source>
        <strain evidence="7">DSM 2782</strain>
    </source>
</reference>
<evidence type="ECO:0000313" key="7">
    <source>
        <dbReference type="EMBL" id="EGD46235.1"/>
    </source>
</evidence>
<evidence type="ECO:0000256" key="5">
    <source>
        <dbReference type="SAM" id="Phobius"/>
    </source>
</evidence>
<accession>F1TGZ5</accession>
<name>F1TGZ5_9FIRM</name>
<sequence>MSSSGDKQVEMLGEFIIGFVKGVFDFFVDVSVGIRKLPEKTSNFIFLAINAAIGAAIFYLRNRIAIHVPLQYRMVADIALYFPLAMPLIYLYWKGQDYRNFINTFDKKFESIGFYDKGKHKTRNIKGEWNESKGYPKFIGEKKEGKKVIYSFKSNIPVSEWKARCLDLETVMDCNIIKLEHTKASKQIISLHTIPTHQGLMDFIPWSDDCVSQKDFELVVGVAMLEDVVFDLNKVPHALIAGVTGSGKSVLLRCMLWQCIKKGAKPYMIDFKGGVEFGTLYEQFGEVVTERQRALEILKELVAENTARLNKFREMGVKNLPEYNAIAEKKLCRIVIICDEIAEMLDKTGLGKADKKIYEEIEKEMSTLARLSRATGINMLLATQRPDAKVIPGQIKNNLPIRISGRMVDPQASEMVLGNTKATDMDDTRGRFMYSVGADTFEFQAYAFEDKFLRKGDYKQGEMLTNFDDWDNGPYDEERVYIPCGDDSAAAQECIEESDNNISLETPAKPSNFDNEEGDDELEGF</sequence>
<keyword evidence="2 3" id="KW-0067">ATP-binding</keyword>
<evidence type="ECO:0000313" key="8">
    <source>
        <dbReference type="Proteomes" id="UP000003860"/>
    </source>
</evidence>
<keyword evidence="7" id="KW-0131">Cell cycle</keyword>
<feature type="compositionally biased region" description="Acidic residues" evidence="4">
    <location>
        <begin position="514"/>
        <end position="525"/>
    </location>
</feature>
<dbReference type="GO" id="GO:0003677">
    <property type="term" value="F:DNA binding"/>
    <property type="evidence" value="ECO:0007669"/>
    <property type="project" value="InterPro"/>
</dbReference>
<evidence type="ECO:0000259" key="6">
    <source>
        <dbReference type="PROSITE" id="PS50901"/>
    </source>
</evidence>
<feature type="transmembrane region" description="Helical" evidence="5">
    <location>
        <begin position="74"/>
        <end position="93"/>
    </location>
</feature>
<keyword evidence="1 3" id="KW-0547">Nucleotide-binding</keyword>
<dbReference type="InterPro" id="IPR003593">
    <property type="entry name" value="AAA+_ATPase"/>
</dbReference>
<dbReference type="AlphaFoldDB" id="F1TGZ5"/>
<keyword evidence="5" id="KW-1133">Transmembrane helix</keyword>
<comment type="caution">
    <text evidence="7">The sequence shown here is derived from an EMBL/GenBank/DDBJ whole genome shotgun (WGS) entry which is preliminary data.</text>
</comment>
<protein>
    <submittedName>
        <fullName evidence="7">Cell division protein FtsK/SpoIIIE</fullName>
    </submittedName>
</protein>
<keyword evidence="7" id="KW-0132">Cell division</keyword>
<feature type="domain" description="FtsK" evidence="6">
    <location>
        <begin position="225"/>
        <end position="414"/>
    </location>
</feature>
<dbReference type="InterPro" id="IPR050206">
    <property type="entry name" value="FtsK/SpoIIIE/SftA"/>
</dbReference>